<sequence>MGKQDYLLVTSESTPGLCPQCWILLYQLEAAIGANDDSQVGFDTWQLYRRLGWMHKDLLLVVDLVYVIQRAKEQMKNWQEPRHEEQWMLRQWEDLFAEFKEWITERLEKRDAEGKLYFPPGEERGVRMDKKSVLRHLVSWILINMALGKFNDLDVLEFREGLDKAFNNLIYQWDTHFDEEPGSEPAKREFVRYWSSWLAVRERVPRQEEGESSYQYMA</sequence>
<dbReference type="Proteomes" id="UP001148614">
    <property type="component" value="Unassembled WGS sequence"/>
</dbReference>
<reference evidence="1" key="1">
    <citation type="submission" date="2022-07" db="EMBL/GenBank/DDBJ databases">
        <title>Genome Sequence of Xylaria arbuscula.</title>
        <authorList>
            <person name="Buettner E."/>
        </authorList>
    </citation>
    <scope>NUCLEOTIDE SEQUENCE</scope>
    <source>
        <strain evidence="1">VT107</strain>
    </source>
</reference>
<comment type="caution">
    <text evidence="1">The sequence shown here is derived from an EMBL/GenBank/DDBJ whole genome shotgun (WGS) entry which is preliminary data.</text>
</comment>
<keyword evidence="2" id="KW-1185">Reference proteome</keyword>
<accession>A0A9W8N9Q8</accession>
<evidence type="ECO:0000313" key="1">
    <source>
        <dbReference type="EMBL" id="KAJ3564708.1"/>
    </source>
</evidence>
<gene>
    <name evidence="1" type="ORF">NPX13_g7752</name>
</gene>
<organism evidence="1 2">
    <name type="scientific">Xylaria arbuscula</name>
    <dbReference type="NCBI Taxonomy" id="114810"/>
    <lineage>
        <taxon>Eukaryota</taxon>
        <taxon>Fungi</taxon>
        <taxon>Dikarya</taxon>
        <taxon>Ascomycota</taxon>
        <taxon>Pezizomycotina</taxon>
        <taxon>Sordariomycetes</taxon>
        <taxon>Xylariomycetidae</taxon>
        <taxon>Xylariales</taxon>
        <taxon>Xylariaceae</taxon>
        <taxon>Xylaria</taxon>
    </lineage>
</organism>
<protein>
    <submittedName>
        <fullName evidence="1">Uncharacterized protein</fullName>
    </submittedName>
</protein>
<proteinExistence type="predicted"/>
<dbReference type="VEuPathDB" id="FungiDB:F4678DRAFT_479530"/>
<name>A0A9W8N9Q8_9PEZI</name>
<dbReference type="AlphaFoldDB" id="A0A9W8N9Q8"/>
<evidence type="ECO:0000313" key="2">
    <source>
        <dbReference type="Proteomes" id="UP001148614"/>
    </source>
</evidence>
<dbReference type="EMBL" id="JANPWZ010001583">
    <property type="protein sequence ID" value="KAJ3564708.1"/>
    <property type="molecule type" value="Genomic_DNA"/>
</dbReference>